<protein>
    <submittedName>
        <fullName evidence="1">Uncharacterized protein</fullName>
    </submittedName>
</protein>
<dbReference type="EMBL" id="JBBPBM010000028">
    <property type="protein sequence ID" value="KAK8537359.1"/>
    <property type="molecule type" value="Genomic_DNA"/>
</dbReference>
<proteinExistence type="predicted"/>
<dbReference type="PANTHER" id="PTHR46038">
    <property type="entry name" value="EXPRESSED PROTEIN-RELATED"/>
    <property type="match status" value="1"/>
</dbReference>
<accession>A0ABR2DEK9</accession>
<dbReference type="InterPro" id="IPR044821">
    <property type="entry name" value="At1g28695/At4g15970-like"/>
</dbReference>
<dbReference type="PANTHER" id="PTHR46038:SF38">
    <property type="entry name" value="GLYCOSYLTRANSFERASE-RELATED"/>
    <property type="match status" value="1"/>
</dbReference>
<organism evidence="1 2">
    <name type="scientific">Hibiscus sabdariffa</name>
    <name type="common">roselle</name>
    <dbReference type="NCBI Taxonomy" id="183260"/>
    <lineage>
        <taxon>Eukaryota</taxon>
        <taxon>Viridiplantae</taxon>
        <taxon>Streptophyta</taxon>
        <taxon>Embryophyta</taxon>
        <taxon>Tracheophyta</taxon>
        <taxon>Spermatophyta</taxon>
        <taxon>Magnoliopsida</taxon>
        <taxon>eudicotyledons</taxon>
        <taxon>Gunneridae</taxon>
        <taxon>Pentapetalae</taxon>
        <taxon>rosids</taxon>
        <taxon>malvids</taxon>
        <taxon>Malvales</taxon>
        <taxon>Malvaceae</taxon>
        <taxon>Malvoideae</taxon>
        <taxon>Hibiscus</taxon>
    </lineage>
</organism>
<name>A0ABR2DEK9_9ROSI</name>
<reference evidence="1 2" key="1">
    <citation type="journal article" date="2024" name="G3 (Bethesda)">
        <title>Genome assembly of Hibiscus sabdariffa L. provides insights into metabolisms of medicinal natural products.</title>
        <authorList>
            <person name="Kim T."/>
        </authorList>
    </citation>
    <scope>NUCLEOTIDE SEQUENCE [LARGE SCALE GENOMIC DNA]</scope>
    <source>
        <strain evidence="1">TK-2024</strain>
        <tissue evidence="1">Old leaves</tissue>
    </source>
</reference>
<dbReference type="Proteomes" id="UP001472677">
    <property type="component" value="Unassembled WGS sequence"/>
</dbReference>
<keyword evidence="2" id="KW-1185">Reference proteome</keyword>
<sequence>MLQDWRAFVSLPSDLKNQSIISWRVPRNCSLDSVISNIGLKIRFLDTAYFGGLCEPSRDLNVLCKLLYWYGQKAH</sequence>
<gene>
    <name evidence="1" type="ORF">V6N12_043525</name>
</gene>
<evidence type="ECO:0000313" key="2">
    <source>
        <dbReference type="Proteomes" id="UP001472677"/>
    </source>
</evidence>
<comment type="caution">
    <text evidence="1">The sequence shown here is derived from an EMBL/GenBank/DDBJ whole genome shotgun (WGS) entry which is preliminary data.</text>
</comment>
<evidence type="ECO:0000313" key="1">
    <source>
        <dbReference type="EMBL" id="KAK8537359.1"/>
    </source>
</evidence>